<evidence type="ECO:0000313" key="3">
    <source>
        <dbReference type="Proteomes" id="UP000320722"/>
    </source>
</evidence>
<organism evidence="2 3">
    <name type="scientific">Gimesia chilikensis</name>
    <dbReference type="NCBI Taxonomy" id="2605989"/>
    <lineage>
        <taxon>Bacteria</taxon>
        <taxon>Pseudomonadati</taxon>
        <taxon>Planctomycetota</taxon>
        <taxon>Planctomycetia</taxon>
        <taxon>Planctomycetales</taxon>
        <taxon>Planctomycetaceae</taxon>
        <taxon>Gimesia</taxon>
    </lineage>
</organism>
<dbReference type="Gene3D" id="3.40.50.720">
    <property type="entry name" value="NAD(P)-binding Rossmann-like Domain"/>
    <property type="match status" value="1"/>
</dbReference>
<accession>A0A517WL06</accession>
<dbReference type="RefSeq" id="WP_145044523.1">
    <property type="nucleotide sequence ID" value="NZ_CP036347.1"/>
</dbReference>
<proteinExistence type="predicted"/>
<dbReference type="AlphaFoldDB" id="A0A517WL06"/>
<name>A0A517WL06_9PLAN</name>
<dbReference type="PANTHER" id="PTHR15020">
    <property type="entry name" value="FLAVIN REDUCTASE-RELATED"/>
    <property type="match status" value="1"/>
</dbReference>
<dbReference type="InterPro" id="IPR036291">
    <property type="entry name" value="NAD(P)-bd_dom_sf"/>
</dbReference>
<dbReference type="Pfam" id="PF13460">
    <property type="entry name" value="NAD_binding_10"/>
    <property type="match status" value="1"/>
</dbReference>
<reference evidence="2 3" key="1">
    <citation type="submission" date="2019-02" db="EMBL/GenBank/DDBJ databases">
        <title>Deep-cultivation of Planctomycetes and their phenomic and genomic characterization uncovers novel biology.</title>
        <authorList>
            <person name="Wiegand S."/>
            <person name="Jogler M."/>
            <person name="Boedeker C."/>
            <person name="Pinto D."/>
            <person name="Vollmers J."/>
            <person name="Rivas-Marin E."/>
            <person name="Kohn T."/>
            <person name="Peeters S.H."/>
            <person name="Heuer A."/>
            <person name="Rast P."/>
            <person name="Oberbeckmann S."/>
            <person name="Bunk B."/>
            <person name="Jeske O."/>
            <person name="Meyerdierks A."/>
            <person name="Storesund J.E."/>
            <person name="Kallscheuer N."/>
            <person name="Luecker S."/>
            <person name="Lage O.M."/>
            <person name="Pohl T."/>
            <person name="Merkel B.J."/>
            <person name="Hornburger P."/>
            <person name="Mueller R.-W."/>
            <person name="Bruemmer F."/>
            <person name="Labrenz M."/>
            <person name="Spormann A.M."/>
            <person name="Op den Camp H."/>
            <person name="Overmann J."/>
            <person name="Amann R."/>
            <person name="Jetten M.S.M."/>
            <person name="Mascher T."/>
            <person name="Medema M.H."/>
            <person name="Devos D.P."/>
            <person name="Kaster A.-K."/>
            <person name="Ovreas L."/>
            <person name="Rohde M."/>
            <person name="Galperin M.Y."/>
            <person name="Jogler C."/>
        </authorList>
    </citation>
    <scope>NUCLEOTIDE SEQUENCE [LARGE SCALE GENOMIC DNA]</scope>
    <source>
        <strain evidence="2 3">V6</strain>
    </source>
</reference>
<evidence type="ECO:0000313" key="2">
    <source>
        <dbReference type="EMBL" id="QDU05913.1"/>
    </source>
</evidence>
<dbReference type="EMBL" id="CP036347">
    <property type="protein sequence ID" value="QDU05913.1"/>
    <property type="molecule type" value="Genomic_DNA"/>
</dbReference>
<sequence>MTTLVVGATGATGRLLVEQLLKRNEPVKALVRRTGTFNEFITTHPDFTEIQASVLDLSPDELARHVKGCTALASCLGHNLTFRGIFGKPRLLVTDTIRRLCAAVPDTGTAQPVRVVLMNTAGNSNRDLAEPVSFAQRCVVGLIRTLVPPHRDNEQAADYLRTQIGQNHDRLQWSAVRPDSLINLDEVTAYDVFPSPTRSAIFNPGKTSRINVAHFMAELVTQDEIWQQWQGQMPVIYNRGH</sequence>
<dbReference type="SUPFAM" id="SSF51735">
    <property type="entry name" value="NAD(P)-binding Rossmann-fold domains"/>
    <property type="match status" value="1"/>
</dbReference>
<feature type="domain" description="NAD(P)-binding" evidence="1">
    <location>
        <begin position="7"/>
        <end position="222"/>
    </location>
</feature>
<evidence type="ECO:0000259" key="1">
    <source>
        <dbReference type="Pfam" id="PF13460"/>
    </source>
</evidence>
<dbReference type="Proteomes" id="UP000320722">
    <property type="component" value="Chromosome"/>
</dbReference>
<dbReference type="InterPro" id="IPR016040">
    <property type="entry name" value="NAD(P)-bd_dom"/>
</dbReference>
<protein>
    <recommendedName>
        <fullName evidence="1">NAD(P)-binding domain-containing protein</fullName>
    </recommendedName>
</protein>
<dbReference type="PANTHER" id="PTHR15020:SF11">
    <property type="entry name" value="OS06G0360300 PROTEIN"/>
    <property type="match status" value="1"/>
</dbReference>
<gene>
    <name evidence="2" type="ORF">V6x_56570</name>
</gene>